<evidence type="ECO:0000313" key="4">
    <source>
        <dbReference type="Proteomes" id="UP000321797"/>
    </source>
</evidence>
<accession>A0A5C7XYF6</accession>
<name>A0A5C7XYF6_9MYCO</name>
<dbReference type="EMBL" id="SSGD01000085">
    <property type="protein sequence ID" value="TXI54430.1"/>
    <property type="molecule type" value="Genomic_DNA"/>
</dbReference>
<protein>
    <submittedName>
        <fullName evidence="2">Uncharacterized protein</fullName>
    </submittedName>
</protein>
<evidence type="ECO:0000313" key="3">
    <source>
        <dbReference type="Proteomes" id="UP000192327"/>
    </source>
</evidence>
<comment type="caution">
    <text evidence="2">The sequence shown here is derived from an EMBL/GenBank/DDBJ whole genome shotgun (WGS) entry which is preliminary data.</text>
</comment>
<organism evidence="2 4">
    <name type="scientific">Mycolicibacter arupensis</name>
    <dbReference type="NCBI Taxonomy" id="342002"/>
    <lineage>
        <taxon>Bacteria</taxon>
        <taxon>Bacillati</taxon>
        <taxon>Actinomycetota</taxon>
        <taxon>Actinomycetes</taxon>
        <taxon>Mycobacteriales</taxon>
        <taxon>Mycobacteriaceae</taxon>
        <taxon>Mycolicibacter</taxon>
    </lineage>
</organism>
<dbReference type="Proteomes" id="UP000321797">
    <property type="component" value="Unassembled WGS sequence"/>
</dbReference>
<dbReference type="AlphaFoldDB" id="A0A5C7XYF6"/>
<evidence type="ECO:0000313" key="1">
    <source>
        <dbReference type="EMBL" id="OQZ93668.1"/>
    </source>
</evidence>
<dbReference type="EMBL" id="MVHH01000050">
    <property type="protein sequence ID" value="OQZ93668.1"/>
    <property type="molecule type" value="Genomic_DNA"/>
</dbReference>
<gene>
    <name evidence="1" type="ORF">BST15_17500</name>
    <name evidence="2" type="ORF">E6Q54_14600</name>
</gene>
<reference evidence="1 3" key="1">
    <citation type="submission" date="2016-12" db="EMBL/GenBank/DDBJ databases">
        <title>The new phylogeny of genus Mycobacterium.</title>
        <authorList>
            <person name="Tortoli E."/>
            <person name="Trovato A."/>
            <person name="Cirillo D.M."/>
        </authorList>
    </citation>
    <scope>NUCLEOTIDE SEQUENCE [LARGE SCALE GENOMIC DNA]</scope>
    <source>
        <strain evidence="1 3">DSM 44942</strain>
    </source>
</reference>
<dbReference type="RefSeq" id="WP_052751319.1">
    <property type="nucleotide sequence ID" value="NZ_JACKUJ010000046.1"/>
</dbReference>
<sequence length="118" mass="12508">MPDPIVFEIDAPGPVDVTIPPGHSVDVEVHPPAVTEVIVAPGLPGGSGLGYQPYTHLQEIPQATVDITHNLARPGPVAVSFYSLDGAIEYYNVTVQALNDNTIRVSFDDPTAFVATVF</sequence>
<keyword evidence="3" id="KW-1185">Reference proteome</keyword>
<evidence type="ECO:0000313" key="2">
    <source>
        <dbReference type="EMBL" id="TXI54430.1"/>
    </source>
</evidence>
<dbReference type="Proteomes" id="UP000192327">
    <property type="component" value="Unassembled WGS sequence"/>
</dbReference>
<proteinExistence type="predicted"/>
<reference evidence="2 4" key="2">
    <citation type="submission" date="2018-09" db="EMBL/GenBank/DDBJ databases">
        <title>Metagenome Assembled Genomes from an Advanced Water Purification Facility.</title>
        <authorList>
            <person name="Stamps B.W."/>
            <person name="Spear J.R."/>
        </authorList>
    </citation>
    <scope>NUCLEOTIDE SEQUENCE [LARGE SCALE GENOMIC DNA]</scope>
    <source>
        <strain evidence="2">Bin_29_2</strain>
    </source>
</reference>